<dbReference type="EMBL" id="BMNB01000024">
    <property type="protein sequence ID" value="GGM54560.1"/>
    <property type="molecule type" value="Genomic_DNA"/>
</dbReference>
<evidence type="ECO:0000313" key="2">
    <source>
        <dbReference type="Proteomes" id="UP000608890"/>
    </source>
</evidence>
<accession>A0A917X218</accession>
<name>A0A917X218_9ACTN</name>
<evidence type="ECO:0000313" key="1">
    <source>
        <dbReference type="EMBL" id="GGM54560.1"/>
    </source>
</evidence>
<reference evidence="1" key="1">
    <citation type="journal article" date="2014" name="Int. J. Syst. Evol. Microbiol.">
        <title>Complete genome sequence of Corynebacterium casei LMG S-19264T (=DSM 44701T), isolated from a smear-ripened cheese.</title>
        <authorList>
            <consortium name="US DOE Joint Genome Institute (JGI-PGF)"/>
            <person name="Walter F."/>
            <person name="Albersmeier A."/>
            <person name="Kalinowski J."/>
            <person name="Ruckert C."/>
        </authorList>
    </citation>
    <scope>NUCLEOTIDE SEQUENCE</scope>
    <source>
        <strain evidence="1">CGMCC 4.7312</strain>
    </source>
</reference>
<organism evidence="1 2">
    <name type="scientific">Micromonospora sonchi</name>
    <dbReference type="NCBI Taxonomy" id="1763543"/>
    <lineage>
        <taxon>Bacteria</taxon>
        <taxon>Bacillati</taxon>
        <taxon>Actinomycetota</taxon>
        <taxon>Actinomycetes</taxon>
        <taxon>Micromonosporales</taxon>
        <taxon>Micromonosporaceae</taxon>
        <taxon>Micromonospora</taxon>
    </lineage>
</organism>
<gene>
    <name evidence="1" type="ORF">GCM10011608_44450</name>
</gene>
<dbReference type="AlphaFoldDB" id="A0A917X218"/>
<protein>
    <submittedName>
        <fullName evidence="1">Uncharacterized protein</fullName>
    </submittedName>
</protein>
<dbReference type="Proteomes" id="UP000608890">
    <property type="component" value="Unassembled WGS sequence"/>
</dbReference>
<proteinExistence type="predicted"/>
<reference evidence="1" key="2">
    <citation type="submission" date="2020-09" db="EMBL/GenBank/DDBJ databases">
        <authorList>
            <person name="Sun Q."/>
            <person name="Zhou Y."/>
        </authorList>
    </citation>
    <scope>NUCLEOTIDE SEQUENCE</scope>
    <source>
        <strain evidence="1">CGMCC 4.7312</strain>
    </source>
</reference>
<comment type="caution">
    <text evidence="1">The sequence shown here is derived from an EMBL/GenBank/DDBJ whole genome shotgun (WGS) entry which is preliminary data.</text>
</comment>
<keyword evidence="2" id="KW-1185">Reference proteome</keyword>
<sequence length="57" mass="6195">MVVAVHSSRSKARGARHLGFSAEQLAVLDGLLRANFDVVEQHDLDYADAFTVDARPA</sequence>